<evidence type="ECO:0000313" key="15">
    <source>
        <dbReference type="EMBL" id="KAJ2807609.1"/>
    </source>
</evidence>
<dbReference type="GO" id="GO:0140359">
    <property type="term" value="F:ABC-type transporter activity"/>
    <property type="evidence" value="ECO:0007669"/>
    <property type="project" value="InterPro"/>
</dbReference>
<dbReference type="PROSITE" id="PS00211">
    <property type="entry name" value="ABC_TRANSPORTER_1"/>
    <property type="match status" value="2"/>
</dbReference>
<dbReference type="Gene3D" id="1.20.1560.10">
    <property type="entry name" value="ABC transporter type 1, transmembrane domain"/>
    <property type="match status" value="2"/>
</dbReference>
<feature type="domain" description="ABC transporter" evidence="13">
    <location>
        <begin position="623"/>
        <end position="845"/>
    </location>
</feature>
<feature type="transmembrane region" description="Helical" evidence="12">
    <location>
        <begin position="59"/>
        <end position="79"/>
    </location>
</feature>
<dbReference type="EMBL" id="JANBUO010000096">
    <property type="protein sequence ID" value="KAJ2807609.1"/>
    <property type="molecule type" value="Genomic_DNA"/>
</dbReference>
<dbReference type="InterPro" id="IPR036640">
    <property type="entry name" value="ABC1_TM_sf"/>
</dbReference>
<comment type="similarity">
    <text evidence="2">Belongs to the ABC transporter superfamily. ABCC family. Conjugate transporter (TC 3.A.1.208) subfamily.</text>
</comment>
<dbReference type="Pfam" id="PF24357">
    <property type="entry name" value="TMD0_ABC"/>
    <property type="match status" value="1"/>
</dbReference>
<comment type="subcellular location">
    <subcellularLocation>
        <location evidence="1">Vacuole membrane</location>
        <topology evidence="1">Multi-pass membrane protein</topology>
    </subcellularLocation>
</comment>
<reference evidence="15" key="1">
    <citation type="submission" date="2022-07" db="EMBL/GenBank/DDBJ databases">
        <title>Phylogenomic reconstructions and comparative analyses of Kickxellomycotina fungi.</title>
        <authorList>
            <person name="Reynolds N.K."/>
            <person name="Stajich J.E."/>
            <person name="Barry K."/>
            <person name="Grigoriev I.V."/>
            <person name="Crous P."/>
            <person name="Smith M.E."/>
        </authorList>
    </citation>
    <scope>NUCLEOTIDE SEQUENCE</scope>
    <source>
        <strain evidence="15">NRRL 1565</strain>
    </source>
</reference>
<keyword evidence="4 12" id="KW-0812">Transmembrane</keyword>
<dbReference type="InterPro" id="IPR011527">
    <property type="entry name" value="ABC1_TM_dom"/>
</dbReference>
<organism evidence="15 16">
    <name type="scientific">Coemansia guatemalensis</name>
    <dbReference type="NCBI Taxonomy" id="2761395"/>
    <lineage>
        <taxon>Eukaryota</taxon>
        <taxon>Fungi</taxon>
        <taxon>Fungi incertae sedis</taxon>
        <taxon>Zoopagomycota</taxon>
        <taxon>Kickxellomycotina</taxon>
        <taxon>Kickxellomycetes</taxon>
        <taxon>Kickxellales</taxon>
        <taxon>Kickxellaceae</taxon>
        <taxon>Coemansia</taxon>
    </lineage>
</organism>
<dbReference type="InterPro" id="IPR027417">
    <property type="entry name" value="P-loop_NTPase"/>
</dbReference>
<feature type="transmembrane region" description="Helical" evidence="12">
    <location>
        <begin position="977"/>
        <end position="1002"/>
    </location>
</feature>
<evidence type="ECO:0000256" key="1">
    <source>
        <dbReference type="ARBA" id="ARBA00004128"/>
    </source>
</evidence>
<feature type="transmembrane region" description="Helical" evidence="12">
    <location>
        <begin position="332"/>
        <end position="349"/>
    </location>
</feature>
<feature type="region of interest" description="Disordered" evidence="11">
    <location>
        <begin position="889"/>
        <end position="911"/>
    </location>
</feature>
<evidence type="ECO:0000256" key="11">
    <source>
        <dbReference type="SAM" id="MobiDB-lite"/>
    </source>
</evidence>
<proteinExistence type="inferred from homology"/>
<evidence type="ECO:0000256" key="2">
    <source>
        <dbReference type="ARBA" id="ARBA00009726"/>
    </source>
</evidence>
<dbReference type="Gene3D" id="3.40.50.300">
    <property type="entry name" value="P-loop containing nucleotide triphosphate hydrolases"/>
    <property type="match status" value="2"/>
</dbReference>
<gene>
    <name evidence="15" type="ORF">H4R20_001218</name>
</gene>
<dbReference type="CDD" id="cd03250">
    <property type="entry name" value="ABCC_MRP_domain1"/>
    <property type="match status" value="1"/>
</dbReference>
<keyword evidence="16" id="KW-1185">Reference proteome</keyword>
<feature type="transmembrane region" description="Helical" evidence="12">
    <location>
        <begin position="1171"/>
        <end position="1191"/>
    </location>
</feature>
<evidence type="ECO:0000256" key="4">
    <source>
        <dbReference type="ARBA" id="ARBA00022692"/>
    </source>
</evidence>
<dbReference type="CDD" id="cd18579">
    <property type="entry name" value="ABC_6TM_ABCC_D1"/>
    <property type="match status" value="1"/>
</dbReference>
<evidence type="ECO:0008006" key="17">
    <source>
        <dbReference type="Google" id="ProtNLM"/>
    </source>
</evidence>
<dbReference type="InterPro" id="IPR003439">
    <property type="entry name" value="ABC_transporter-like_ATP-bd"/>
</dbReference>
<feature type="domain" description="ABC transporter" evidence="13">
    <location>
        <begin position="1261"/>
        <end position="1495"/>
    </location>
</feature>
<evidence type="ECO:0000256" key="12">
    <source>
        <dbReference type="SAM" id="Phobius"/>
    </source>
</evidence>
<dbReference type="InterPro" id="IPR050173">
    <property type="entry name" value="ABC_transporter_C-like"/>
</dbReference>
<feature type="transmembrane region" description="Helical" evidence="12">
    <location>
        <begin position="522"/>
        <end position="541"/>
    </location>
</feature>
<dbReference type="Pfam" id="PF00005">
    <property type="entry name" value="ABC_tran"/>
    <property type="match status" value="2"/>
</dbReference>
<evidence type="ECO:0000256" key="7">
    <source>
        <dbReference type="ARBA" id="ARBA00022840"/>
    </source>
</evidence>
<dbReference type="FunFam" id="3.40.50.300:FF:000450">
    <property type="entry name" value="ABC transporter C family member 2"/>
    <property type="match status" value="1"/>
</dbReference>
<dbReference type="SMART" id="SM00382">
    <property type="entry name" value="AAA"/>
    <property type="match status" value="2"/>
</dbReference>
<keyword evidence="6" id="KW-0547">Nucleotide-binding</keyword>
<dbReference type="InterPro" id="IPR044746">
    <property type="entry name" value="ABCC_6TM_D1"/>
</dbReference>
<feature type="transmembrane region" description="Helical" evidence="12">
    <location>
        <begin position="128"/>
        <end position="150"/>
    </location>
</feature>
<feature type="transmembrane region" description="Helical" evidence="12">
    <location>
        <begin position="1197"/>
        <end position="1216"/>
    </location>
</feature>
<evidence type="ECO:0000313" key="16">
    <source>
        <dbReference type="Proteomes" id="UP001140094"/>
    </source>
</evidence>
<dbReference type="GO" id="GO:0016887">
    <property type="term" value="F:ATP hydrolysis activity"/>
    <property type="evidence" value="ECO:0007669"/>
    <property type="project" value="InterPro"/>
</dbReference>
<evidence type="ECO:0000256" key="10">
    <source>
        <dbReference type="ARBA" id="ARBA00023136"/>
    </source>
</evidence>
<dbReference type="PROSITE" id="PS50929">
    <property type="entry name" value="ABC_TM1F"/>
    <property type="match status" value="2"/>
</dbReference>
<dbReference type="SUPFAM" id="SSF90123">
    <property type="entry name" value="ABC transporter transmembrane region"/>
    <property type="match status" value="2"/>
</dbReference>
<dbReference type="OrthoDB" id="6500128at2759"/>
<dbReference type="PANTHER" id="PTHR24223:SF443">
    <property type="entry name" value="MULTIDRUG-RESISTANCE LIKE PROTEIN 1, ISOFORM I"/>
    <property type="match status" value="1"/>
</dbReference>
<dbReference type="Proteomes" id="UP001140094">
    <property type="component" value="Unassembled WGS sequence"/>
</dbReference>
<dbReference type="CDD" id="cd18580">
    <property type="entry name" value="ABC_6TM_ABCC_D2"/>
    <property type="match status" value="1"/>
</dbReference>
<dbReference type="CDD" id="cd03244">
    <property type="entry name" value="ABCC_MRP_domain2"/>
    <property type="match status" value="1"/>
</dbReference>
<feature type="transmembrane region" description="Helical" evidence="12">
    <location>
        <begin position="156"/>
        <end position="176"/>
    </location>
</feature>
<feature type="domain" description="ABC transmembrane type-1" evidence="14">
    <location>
        <begin position="297"/>
        <end position="576"/>
    </location>
</feature>
<dbReference type="InterPro" id="IPR017871">
    <property type="entry name" value="ABC_transporter-like_CS"/>
</dbReference>
<keyword evidence="10 12" id="KW-0472">Membrane</keyword>
<dbReference type="PANTHER" id="PTHR24223">
    <property type="entry name" value="ATP-BINDING CASSETTE SUB-FAMILY C"/>
    <property type="match status" value="1"/>
</dbReference>
<keyword evidence="8" id="KW-1278">Translocase</keyword>
<keyword evidence="7" id="KW-0067">ATP-binding</keyword>
<protein>
    <recommendedName>
        <fullName evidence="17">P-loop containing nucleoside triphosphate hydrolase protein</fullName>
    </recommendedName>
</protein>
<name>A0A9W8HZT3_9FUNG</name>
<evidence type="ECO:0000259" key="13">
    <source>
        <dbReference type="PROSITE" id="PS50893"/>
    </source>
</evidence>
<feature type="transmembrane region" description="Helical" evidence="12">
    <location>
        <begin position="1079"/>
        <end position="1099"/>
    </location>
</feature>
<dbReference type="InterPro" id="IPR056227">
    <property type="entry name" value="TMD0_ABC"/>
</dbReference>
<keyword evidence="9 12" id="KW-1133">Transmembrane helix</keyword>
<keyword evidence="3" id="KW-0813">Transport</keyword>
<evidence type="ECO:0000259" key="14">
    <source>
        <dbReference type="PROSITE" id="PS50929"/>
    </source>
</evidence>
<feature type="domain" description="ABC transmembrane type-1" evidence="14">
    <location>
        <begin position="934"/>
        <end position="1223"/>
    </location>
</feature>
<evidence type="ECO:0000256" key="8">
    <source>
        <dbReference type="ARBA" id="ARBA00022967"/>
    </source>
</evidence>
<dbReference type="PROSITE" id="PS50893">
    <property type="entry name" value="ABC_TRANSPORTER_2"/>
    <property type="match status" value="2"/>
</dbReference>
<evidence type="ECO:0000256" key="3">
    <source>
        <dbReference type="ARBA" id="ARBA00022448"/>
    </source>
</evidence>
<dbReference type="GO" id="GO:0005524">
    <property type="term" value="F:ATP binding"/>
    <property type="evidence" value="ECO:0007669"/>
    <property type="project" value="UniProtKB-KW"/>
</dbReference>
<dbReference type="Pfam" id="PF00664">
    <property type="entry name" value="ABC_membrane"/>
    <property type="match status" value="2"/>
</dbReference>
<feature type="transmembrane region" description="Helical" evidence="12">
    <location>
        <begin position="420"/>
        <end position="445"/>
    </location>
</feature>
<evidence type="ECO:0000256" key="6">
    <source>
        <dbReference type="ARBA" id="ARBA00022741"/>
    </source>
</evidence>
<accession>A0A9W8HZT3</accession>
<dbReference type="FunFam" id="1.20.1560.10:FF:000013">
    <property type="entry name" value="ABC transporter C family member 2"/>
    <property type="match status" value="1"/>
</dbReference>
<feature type="transmembrane region" description="Helical" evidence="12">
    <location>
        <begin position="91"/>
        <end position="116"/>
    </location>
</feature>
<feature type="transmembrane region" description="Helical" evidence="12">
    <location>
        <begin position="547"/>
        <end position="566"/>
    </location>
</feature>
<dbReference type="SUPFAM" id="SSF52540">
    <property type="entry name" value="P-loop containing nucleoside triphosphate hydrolases"/>
    <property type="match status" value="2"/>
</dbReference>
<dbReference type="InterPro" id="IPR044726">
    <property type="entry name" value="ABCC_6TM_D2"/>
</dbReference>
<evidence type="ECO:0000256" key="5">
    <source>
        <dbReference type="ARBA" id="ARBA00022737"/>
    </source>
</evidence>
<dbReference type="FunFam" id="3.40.50.300:FF:000074">
    <property type="entry name" value="Multidrug resistance-associated protein 5 isoform 1"/>
    <property type="match status" value="1"/>
</dbReference>
<feature type="region of interest" description="Disordered" evidence="11">
    <location>
        <begin position="186"/>
        <end position="211"/>
    </location>
</feature>
<feature type="compositionally biased region" description="Polar residues" evidence="11">
    <location>
        <begin position="889"/>
        <end position="908"/>
    </location>
</feature>
<dbReference type="InterPro" id="IPR003593">
    <property type="entry name" value="AAA+_ATPase"/>
</dbReference>
<keyword evidence="5" id="KW-0677">Repeat</keyword>
<comment type="caution">
    <text evidence="15">The sequence shown here is derived from an EMBL/GenBank/DDBJ whole genome shotgun (WGS) entry which is preliminary data.</text>
</comment>
<sequence length="1502" mass="167423">MAYLCPSGEGWGPLSPTYPTHLTICFQYGALVFGLNILFLLAAAVRLRKHRGTPRLPSALVSGSLLWAKLFFAAVALLASIAELKATAEQFPYVCVYTISQIIQAAAAAVAIYLHYMEQFHNRIASTPLLLFWLGTIIISLTRLRTLVLLYSDKDFYLQTVSVALLTAAALVVFALECQSKPRELFGQTDNDNDDSGFGKPEDSDSDYCTSGSPEECANVFSQYTYTWVGSLLKKGYHKQLQLEDVWKLNGQYRPDIVNARFQRNWQKELRSDKPSLFRATVCTYWKIWILAAIHEAVRIGASVTQPLLLSRIIGFAATYGTEQGDPIEYGYFYAAVLFLVSCLLNVSFRTRSTYAQRVKTFVRTSYMTTIYQKTLTLSNDARQKYDLGSIVTHMSIDSENIATLFGDYSQEMWSDPIRIIIALFMLYHLLGWSALAGVAIILAFTPIMSHIAQIIGTRSKLLMSYRDQRMGIMNEVITGIRVVKMYAWELPFIKRINNVRVKLELNNIRSINVLKATLSSILYLVPYIVPFAIFGTYSIFDNVSHGPLNAQLVFVGIPLITLLRLSINRVPRSIPFAFKVVASSRRITDFLISSEIDFAAIDRQTYDRNSSDSTSDDVLINIKGGSFKWSSAEQPAIRDINIQCRRSELLAVIGRVASGKSSLVSAILGDMIKCSGSATVCGSIAYVAQQPWILNATLRDNILFGSDYDPEFYSRVIDACALRQDVDALSAGDMSEIGERGINLSGGQKMRVSLARAVYARADVYFLDDPLAAVDAHVSRHIFTHVLGPRGILRSRARILVTNAVQYLNSVDNIVMLCDGRIIEQGSTAQAMEKQGDIFEFIHQHIDSQGSTESSSTILDSMDICDDIDNIESHEISSLQLPVQRNVHASATEPTEQPSNNGRTTTTEFRRDGEVEWKTYRAYIAASGGRNVLVVIVALVATISCDVCARFWLKHWTSSNAGMTRSGLPNETYSPLYFLLIYGMLGLLVSLANMVLQLFIFAKCSTRASTVVHQDMLAGVLRSPMSFFDTTPTGRILNRFSSDLQKCDENLPLSISSVAFESFNVMLATVVVTITTPLMLVVIILLAFVCHHYQSLYIRSSREIRRLDSTTRSPIYAYFHESSDGVSTIRAYGQQSRFVSEMEYRIGQHIRVDNTYLLLNQWLAMRMETVGNIVMLGTALLMIISIQYNGSGDPDTVGLIIGSALIMGVGMNWGVRYYSDMQISMTHLERAAEYADLPSEAADVIDDHRSKNVWPEKGVVEFKNYSTRYREGLDLVLKDLSFRVLPSQKIGIVGCTGAGKSSLTLALFRIIEAASGQILLDGEDISQYGLFDVRSKLSIIPQDPVLFAGTVRENLDPFGSYNDQDIWRALEQAHLADYIRSKDKRLEFMVTQSGGNFSVGQRQLICLARALLKHAKVLVLDEATAAIDNEMDTIIQQTIRSEFKDCTVLTIAHRLDTVIDSDMVLVIDGGQLAEYDTPQNLLANKDSIFTKLIQESQGRAS</sequence>
<dbReference type="GO" id="GO:0000329">
    <property type="term" value="C:fungal-type vacuole membrane"/>
    <property type="evidence" value="ECO:0007669"/>
    <property type="project" value="UniProtKB-ARBA"/>
</dbReference>
<feature type="transmembrane region" description="Helical" evidence="12">
    <location>
        <begin position="932"/>
        <end position="954"/>
    </location>
</feature>
<feature type="transmembrane region" description="Helical" evidence="12">
    <location>
        <begin position="26"/>
        <end position="47"/>
    </location>
</feature>
<evidence type="ECO:0000256" key="9">
    <source>
        <dbReference type="ARBA" id="ARBA00022989"/>
    </source>
</evidence>